<dbReference type="SUPFAM" id="SSF53098">
    <property type="entry name" value="Ribonuclease H-like"/>
    <property type="match status" value="1"/>
</dbReference>
<dbReference type="Proteomes" id="UP000346198">
    <property type="component" value="Unassembled WGS sequence"/>
</dbReference>
<evidence type="ECO:0000313" key="2">
    <source>
        <dbReference type="EMBL" id="VGO19053.1"/>
    </source>
</evidence>
<dbReference type="AlphaFoldDB" id="A0A6C2UGS1"/>
<evidence type="ECO:0000313" key="3">
    <source>
        <dbReference type="Proteomes" id="UP000346198"/>
    </source>
</evidence>
<gene>
    <name evidence="2" type="ORF">SCARR_01109</name>
</gene>
<sequence length="301" mass="34744">MLRDRIDDPRIITTSEERTELMRLGGLIDHQISDVILVVKPGTYRSWLRKKAGKKPKRKGGRPETNEGIIQLILRFAKENLGWGYKRIHGELKKLGIKIGRTTIRDIMKRNGINPVPDKAYKNPDSTWSKFISSHIETLVAIDFFTKPVYTLKGKFDAYVLVFIHLGSRRVFMSPATFHPDEKWVLQQARNASIWMGEIGVEAKHLIRDRDGKFAASFDAFWECSGTEIVKTPPRTPQANDYASYCTSLEHWNLRFCLAALFRIASTFHFSGWWSSFSLYKYLSPPHARLSNWSEHFLIVV</sequence>
<name>A0A6C2UGS1_9BACT</name>
<dbReference type="Pfam" id="PF13276">
    <property type="entry name" value="HTH_21"/>
    <property type="match status" value="1"/>
</dbReference>
<dbReference type="GO" id="GO:0003676">
    <property type="term" value="F:nucleic acid binding"/>
    <property type="evidence" value="ECO:0007669"/>
    <property type="project" value="InterPro"/>
</dbReference>
<dbReference type="InterPro" id="IPR036397">
    <property type="entry name" value="RNaseH_sf"/>
</dbReference>
<organism evidence="2 3">
    <name type="scientific">Pontiella sulfatireligans</name>
    <dbReference type="NCBI Taxonomy" id="2750658"/>
    <lineage>
        <taxon>Bacteria</taxon>
        <taxon>Pseudomonadati</taxon>
        <taxon>Kiritimatiellota</taxon>
        <taxon>Kiritimatiellia</taxon>
        <taxon>Kiritimatiellales</taxon>
        <taxon>Pontiellaceae</taxon>
        <taxon>Pontiella</taxon>
    </lineage>
</organism>
<dbReference type="InterPro" id="IPR012337">
    <property type="entry name" value="RNaseH-like_sf"/>
</dbReference>
<proteinExistence type="predicted"/>
<keyword evidence="3" id="KW-1185">Reference proteome</keyword>
<feature type="domain" description="HTH-like" evidence="1">
    <location>
        <begin position="68"/>
        <end position="116"/>
    </location>
</feature>
<accession>A0A6C2UGS1</accession>
<evidence type="ECO:0000259" key="1">
    <source>
        <dbReference type="Pfam" id="PF13276"/>
    </source>
</evidence>
<protein>
    <recommendedName>
        <fullName evidence="1">HTH-like domain-containing protein</fullName>
    </recommendedName>
</protein>
<dbReference type="EMBL" id="CAAHFH010000001">
    <property type="protein sequence ID" value="VGO19053.1"/>
    <property type="molecule type" value="Genomic_DNA"/>
</dbReference>
<reference evidence="2 3" key="1">
    <citation type="submission" date="2019-04" db="EMBL/GenBank/DDBJ databases">
        <authorList>
            <person name="Van Vliet M D."/>
        </authorList>
    </citation>
    <scope>NUCLEOTIDE SEQUENCE [LARGE SCALE GENOMIC DNA]</scope>
    <source>
        <strain evidence="2 3">F21</strain>
    </source>
</reference>
<dbReference type="Gene3D" id="3.30.420.10">
    <property type="entry name" value="Ribonuclease H-like superfamily/Ribonuclease H"/>
    <property type="match status" value="1"/>
</dbReference>
<dbReference type="InterPro" id="IPR025948">
    <property type="entry name" value="HTH-like_dom"/>
</dbReference>